<proteinExistence type="predicted"/>
<comment type="caution">
    <text evidence="1">The sequence shown here is derived from an EMBL/GenBank/DDBJ whole genome shotgun (WGS) entry which is preliminary data.</text>
</comment>
<dbReference type="InterPro" id="IPR021388">
    <property type="entry name" value="DUF3024"/>
</dbReference>
<dbReference type="Pfam" id="PF11225">
    <property type="entry name" value="DUF3024"/>
    <property type="match status" value="1"/>
</dbReference>
<dbReference type="EMBL" id="UARK01000034">
    <property type="protein sequence ID" value="SPW33640.1"/>
    <property type="molecule type" value="Genomic_DNA"/>
</dbReference>
<evidence type="ECO:0000313" key="1">
    <source>
        <dbReference type="EMBL" id="SPW33640.1"/>
    </source>
</evidence>
<organism evidence="1 2">
    <name type="scientific">Corynebacterium matruchotii</name>
    <dbReference type="NCBI Taxonomy" id="43768"/>
    <lineage>
        <taxon>Bacteria</taxon>
        <taxon>Bacillati</taxon>
        <taxon>Actinomycetota</taxon>
        <taxon>Actinomycetes</taxon>
        <taxon>Mycobacteriales</taxon>
        <taxon>Corynebacteriaceae</taxon>
        <taxon>Corynebacterium</taxon>
    </lineage>
</organism>
<gene>
    <name evidence="1" type="ORF">NCTC10254_02422</name>
</gene>
<sequence>MVLPELDVKYIQKWCALKEHSRHGALSHFEAQTTNIHVTVVRVDIIPTETTEITRMKRFVARFRYTKTTGKWTLYWPDNTGKFHRYKSIPGSKIIRPLLEAVDHNTESLFTW</sequence>
<reference evidence="1 2" key="1">
    <citation type="submission" date="2018-06" db="EMBL/GenBank/DDBJ databases">
        <authorList>
            <consortium name="Pathogen Informatics"/>
            <person name="Doyle S."/>
        </authorList>
    </citation>
    <scope>NUCLEOTIDE SEQUENCE [LARGE SCALE GENOMIC DNA]</scope>
    <source>
        <strain evidence="1 2">NCTC10254</strain>
    </source>
</reference>
<protein>
    <submittedName>
        <fullName evidence="1">Protein of uncharacterized function (DUF3024)</fullName>
    </submittedName>
</protein>
<dbReference type="RefSeq" id="WP_005521296.1">
    <property type="nucleotide sequence ID" value="NZ_CAJPQJ010000009.1"/>
</dbReference>
<dbReference type="GeneID" id="84574587"/>
<name>A0A3S4XYW6_9CORY</name>
<dbReference type="AlphaFoldDB" id="A0A3S4XYW6"/>
<accession>A0A3S4XYW6</accession>
<dbReference type="Proteomes" id="UP000249886">
    <property type="component" value="Unassembled WGS sequence"/>
</dbReference>
<evidence type="ECO:0000313" key="2">
    <source>
        <dbReference type="Proteomes" id="UP000249886"/>
    </source>
</evidence>